<sequence length="35" mass="3710">MYICTCAIAKFIFLNTSSAINNAPFRSASASDPAL</sequence>
<reference evidence="1" key="2">
    <citation type="submission" date="2019-04" db="EMBL/GenBank/DDBJ databases">
        <authorList>
            <person name="Howe K."/>
            <person name="Paulini M."/>
            <person name="Williams G."/>
        </authorList>
    </citation>
    <scope>NUCLEOTIDE SEQUENCE [LARGE SCALE GENOMIC DNA]</scope>
    <source>
        <strain evidence="1">FR3</strain>
    </source>
</reference>
<proteinExistence type="predicted"/>
<evidence type="ECO:0000313" key="3">
    <source>
        <dbReference type="WBParaSite" id="Bm17949.1"/>
    </source>
</evidence>
<name>A0A4E9ET62_BRUMA</name>
<dbReference type="EMBL" id="CAAKNF010000196">
    <property type="protein sequence ID" value="VIO87412.1"/>
    <property type="molecule type" value="Genomic_DNA"/>
</dbReference>
<reference evidence="3" key="3">
    <citation type="submission" date="2019-12" db="UniProtKB">
        <authorList>
            <consortium name="WormBaseParasite"/>
        </authorList>
    </citation>
    <scope>IDENTIFICATION</scope>
</reference>
<dbReference type="AlphaFoldDB" id="A0A4E9ET62"/>
<dbReference type="Proteomes" id="UP000006672">
    <property type="component" value="Unassembled WGS sequence"/>
</dbReference>
<dbReference type="GeneID" id="66059090"/>
<dbReference type="RefSeq" id="XP_042930139.1">
    <property type="nucleotide sequence ID" value="XM_043074205.1"/>
</dbReference>
<dbReference type="WBParaSite" id="Bm17949.1">
    <property type="protein sequence ID" value="Bm17949.1"/>
    <property type="gene ID" value="WBGene00269091"/>
</dbReference>
<protein>
    <submittedName>
        <fullName evidence="1 3">Uncharacterized protein</fullName>
    </submittedName>
</protein>
<accession>A0A4E9ET62</accession>
<gene>
    <name evidence="1 3" type="primary">Bm17949</name>
    <name evidence="1" type="ORF">BM_BM17949</name>
</gene>
<dbReference type="CTD" id="66059090"/>
<evidence type="ECO:0000313" key="2">
    <source>
        <dbReference type="Proteomes" id="UP000006672"/>
    </source>
</evidence>
<organism evidence="1">
    <name type="scientific">Brugia malayi</name>
    <name type="common">Filarial nematode worm</name>
    <dbReference type="NCBI Taxonomy" id="6279"/>
    <lineage>
        <taxon>Eukaryota</taxon>
        <taxon>Metazoa</taxon>
        <taxon>Ecdysozoa</taxon>
        <taxon>Nematoda</taxon>
        <taxon>Chromadorea</taxon>
        <taxon>Rhabditida</taxon>
        <taxon>Spirurina</taxon>
        <taxon>Spiruromorpha</taxon>
        <taxon>Filarioidea</taxon>
        <taxon>Onchocercidae</taxon>
        <taxon>Brugia</taxon>
    </lineage>
</organism>
<reference evidence="2" key="1">
    <citation type="journal article" date="2007" name="Science">
        <title>Draft genome of the filarial nematode parasite Brugia malayi.</title>
        <authorList>
            <person name="Ghedin E."/>
            <person name="Wang S."/>
            <person name="Spiro D."/>
            <person name="Caler E."/>
            <person name="Zhao Q."/>
            <person name="Crabtree J."/>
            <person name="Allen J.E."/>
            <person name="Delcher A.L."/>
            <person name="Guiliano D.B."/>
            <person name="Miranda-Saavedra D."/>
            <person name="Angiuoli S.V."/>
            <person name="Creasy T."/>
            <person name="Amedeo P."/>
            <person name="Haas B."/>
            <person name="El-Sayed N.M."/>
            <person name="Wortman J.R."/>
            <person name="Feldblyum T."/>
            <person name="Tallon L."/>
            <person name="Schatz M."/>
            <person name="Shumway M."/>
            <person name="Koo H."/>
            <person name="Salzberg S.L."/>
            <person name="Schobel S."/>
            <person name="Pertea M."/>
            <person name="Pop M."/>
            <person name="White O."/>
            <person name="Barton G.J."/>
            <person name="Carlow C.K."/>
            <person name="Crawford M.J."/>
            <person name="Daub J."/>
            <person name="Dimmic M.W."/>
            <person name="Estes C.F."/>
            <person name="Foster J.M."/>
            <person name="Ganatra M."/>
            <person name="Gregory W.F."/>
            <person name="Johnson N.M."/>
            <person name="Jin J."/>
            <person name="Komuniecki R."/>
            <person name="Korf I."/>
            <person name="Kumar S."/>
            <person name="Laney S."/>
            <person name="Li B.W."/>
            <person name="Li W."/>
            <person name="Lindblom T.H."/>
            <person name="Lustigman S."/>
            <person name="Ma D."/>
            <person name="Maina C.V."/>
            <person name="Martin D.M."/>
            <person name="McCarter J.P."/>
            <person name="McReynolds L."/>
            <person name="Mitreva M."/>
            <person name="Nutman T.B."/>
            <person name="Parkinson J."/>
            <person name="Peregrin-Alvarez J.M."/>
            <person name="Poole C."/>
            <person name="Ren Q."/>
            <person name="Saunders L."/>
            <person name="Sluder A.E."/>
            <person name="Smith K."/>
            <person name="Stanke M."/>
            <person name="Unnasch T.R."/>
            <person name="Ware J."/>
            <person name="Wei A.D."/>
            <person name="Weil G."/>
            <person name="Williams D.J."/>
            <person name="Zhang Y."/>
            <person name="Williams S.A."/>
            <person name="Fraser-Liggett C."/>
            <person name="Slatko B."/>
            <person name="Blaxter M.L."/>
            <person name="Scott A.L."/>
        </authorList>
    </citation>
    <scope>NUCLEOTIDE SEQUENCE</scope>
    <source>
        <strain evidence="2">FR3</strain>
    </source>
</reference>
<keyword evidence="2" id="KW-1185">Reference proteome</keyword>
<dbReference type="KEGG" id="bmy:BM_BM17949"/>
<accession>A0A5S6PEZ6</accession>
<evidence type="ECO:0000313" key="1">
    <source>
        <dbReference type="EMBL" id="VIO87412.1"/>
    </source>
</evidence>